<dbReference type="Pfam" id="PF07873">
    <property type="entry name" value="YabP"/>
    <property type="match status" value="1"/>
</dbReference>
<sequence length="114" mass="12932">MVYSGWIFHKIKEKSSPGRYGVDEKKPAAFHSLMLERQKGGTITGIREVISFDEKEILLHTEEGKLSIKGEGLHVKHLDLKSGQLSLEGKIDSLTYLGRKKDKKEGSLLKRLFH</sequence>
<accession>A0A367FVA2</accession>
<reference evidence="1 2" key="1">
    <citation type="submission" date="2018-02" db="EMBL/GenBank/DDBJ databases">
        <title>Complete genome sequencing of Faecalibacterium prausnitzii strains isolated from the human gut.</title>
        <authorList>
            <person name="Fitzgerald B.C."/>
            <person name="Shkoporov A.N."/>
            <person name="Ross P.R."/>
            <person name="Hill C."/>
        </authorList>
    </citation>
    <scope>NUCLEOTIDE SEQUENCE [LARGE SCALE GENOMIC DNA]</scope>
    <source>
        <strain evidence="1 2">APC942/31-1</strain>
    </source>
</reference>
<gene>
    <name evidence="1" type="primary">yabP</name>
    <name evidence="1" type="ORF">C4886_16890</name>
</gene>
<dbReference type="GO" id="GO:0030435">
    <property type="term" value="P:sporulation resulting in formation of a cellular spore"/>
    <property type="evidence" value="ECO:0007669"/>
    <property type="project" value="InterPro"/>
</dbReference>
<dbReference type="InterPro" id="IPR038705">
    <property type="entry name" value="YabP_sf"/>
</dbReference>
<protein>
    <submittedName>
        <fullName evidence="1">Sporulation protein YabP</fullName>
    </submittedName>
</protein>
<organism evidence="1 2">
    <name type="scientific">Blautia obeum</name>
    <dbReference type="NCBI Taxonomy" id="40520"/>
    <lineage>
        <taxon>Bacteria</taxon>
        <taxon>Bacillati</taxon>
        <taxon>Bacillota</taxon>
        <taxon>Clostridia</taxon>
        <taxon>Lachnospirales</taxon>
        <taxon>Lachnospiraceae</taxon>
        <taxon>Blautia</taxon>
    </lineage>
</organism>
<dbReference type="InterPro" id="IPR012504">
    <property type="entry name" value="Spore_YabP"/>
</dbReference>
<dbReference type="EMBL" id="PSQG01000036">
    <property type="protein sequence ID" value="RCH41746.1"/>
    <property type="molecule type" value="Genomic_DNA"/>
</dbReference>
<comment type="caution">
    <text evidence="1">The sequence shown here is derived from an EMBL/GenBank/DDBJ whole genome shotgun (WGS) entry which is preliminary data.</text>
</comment>
<name>A0A367FVA2_9FIRM</name>
<proteinExistence type="predicted"/>
<dbReference type="Gene3D" id="2.60.40.2000">
    <property type="match status" value="1"/>
</dbReference>
<dbReference type="Proteomes" id="UP000253208">
    <property type="component" value="Unassembled WGS sequence"/>
</dbReference>
<dbReference type="AlphaFoldDB" id="A0A367FVA2"/>
<dbReference type="InterPro" id="IPR022476">
    <property type="entry name" value="Spore_YabP/YqfC"/>
</dbReference>
<evidence type="ECO:0000313" key="1">
    <source>
        <dbReference type="EMBL" id="RCH41746.1"/>
    </source>
</evidence>
<evidence type="ECO:0000313" key="2">
    <source>
        <dbReference type="Proteomes" id="UP000253208"/>
    </source>
</evidence>
<dbReference type="NCBIfam" id="TIGR02892">
    <property type="entry name" value="spore_yabP"/>
    <property type="match status" value="1"/>
</dbReference>